<evidence type="ECO:0000313" key="3">
    <source>
        <dbReference type="Proteomes" id="UP000292702"/>
    </source>
</evidence>
<dbReference type="OrthoDB" id="3192267at2759"/>
<evidence type="ECO:0000256" key="1">
    <source>
        <dbReference type="SAM" id="MobiDB-lite"/>
    </source>
</evidence>
<dbReference type="EMBL" id="RWJN01000008">
    <property type="protein sequence ID" value="TCD71241.1"/>
    <property type="molecule type" value="Genomic_DNA"/>
</dbReference>
<dbReference type="Proteomes" id="UP000292702">
    <property type="component" value="Unassembled WGS sequence"/>
</dbReference>
<feature type="region of interest" description="Disordered" evidence="1">
    <location>
        <begin position="163"/>
        <end position="183"/>
    </location>
</feature>
<organism evidence="2 3">
    <name type="scientific">Steccherinum ochraceum</name>
    <dbReference type="NCBI Taxonomy" id="92696"/>
    <lineage>
        <taxon>Eukaryota</taxon>
        <taxon>Fungi</taxon>
        <taxon>Dikarya</taxon>
        <taxon>Basidiomycota</taxon>
        <taxon>Agaricomycotina</taxon>
        <taxon>Agaricomycetes</taxon>
        <taxon>Polyporales</taxon>
        <taxon>Steccherinaceae</taxon>
        <taxon>Steccherinum</taxon>
    </lineage>
</organism>
<dbReference type="STRING" id="92696.A0A4R0RR25"/>
<dbReference type="AlphaFoldDB" id="A0A4R0RR25"/>
<proteinExistence type="predicted"/>
<comment type="caution">
    <text evidence="2">The sequence shown here is derived from an EMBL/GenBank/DDBJ whole genome shotgun (WGS) entry which is preliminary data.</text>
</comment>
<evidence type="ECO:0000313" key="2">
    <source>
        <dbReference type="EMBL" id="TCD71241.1"/>
    </source>
</evidence>
<sequence>MNPISVNTSIDDRNASQPPYYVLVSHTPHANPSSAPPPTIFSHPTIEYHYADDPPDNLLPRVPGEVVLVLEHHRSDDDSSEYVGKSLTTELAVTSVRVTEAPGAGAMDDGGKNGNMYVLDTTVLPEEILEEEDYQSPQSILARFKQRNTVLRRVLDYPLQPQLAAVQPASGPTPNGVGTTEKS</sequence>
<keyword evidence="3" id="KW-1185">Reference proteome</keyword>
<protein>
    <submittedName>
        <fullName evidence="2">Uncharacterized protein</fullName>
    </submittedName>
</protein>
<accession>A0A4R0RR25</accession>
<gene>
    <name evidence="2" type="ORF">EIP91_011719</name>
</gene>
<reference evidence="2 3" key="1">
    <citation type="submission" date="2018-11" db="EMBL/GenBank/DDBJ databases">
        <title>Genome assembly of Steccherinum ochraceum LE-BIN_3174, the white-rot fungus of the Steccherinaceae family (The Residual Polyporoid clade, Polyporales, Basidiomycota).</title>
        <authorList>
            <person name="Fedorova T.V."/>
            <person name="Glazunova O.A."/>
            <person name="Landesman E.O."/>
            <person name="Moiseenko K.V."/>
            <person name="Psurtseva N.V."/>
            <person name="Savinova O.S."/>
            <person name="Shakhova N.V."/>
            <person name="Tyazhelova T.V."/>
            <person name="Vasina D.V."/>
        </authorList>
    </citation>
    <scope>NUCLEOTIDE SEQUENCE [LARGE SCALE GENOMIC DNA]</scope>
    <source>
        <strain evidence="2 3">LE-BIN_3174</strain>
    </source>
</reference>
<feature type="compositionally biased region" description="Polar residues" evidence="1">
    <location>
        <begin position="170"/>
        <end position="183"/>
    </location>
</feature>
<name>A0A4R0RR25_9APHY</name>